<dbReference type="Pfam" id="PF12627">
    <property type="entry name" value="PolyA_pol_RNAbd"/>
    <property type="match status" value="1"/>
</dbReference>
<gene>
    <name evidence="13" type="ORF">GGQ59_000362</name>
</gene>
<dbReference type="Pfam" id="PF13735">
    <property type="entry name" value="tRNA_NucTran2_2"/>
    <property type="match status" value="1"/>
</dbReference>
<sequence>MTGALPEADFDWLEAPSLRAVMDALGAAGEARFVGGCVRDSLLGRPPSPMGGAGTTDIDVATTLTPEETTAALTSAGLAAHPTGIEHGTVTAVSGGLPVEVTTLRADVATDGRHAEVAFTRDWDQDWRRRDFRLNALYLGADGQLFDPAGGLEDLRARRVRFIGDADTRIAEDYLRILRFFRFTARYAEAPDEEGLAACARGADGLRRLSKERIWQETAKLFAAPRAPEAFEAMAKTGILARVLEAPAETDAFAALHRLLHADVPPALGIEALWPTAPREALQRAFKPATAVLDRIEVAREAGADLTLDQNAGLARQLYRFGAEAVTDASLLEAARTGETAWLDHANLAATVPVPILPIQGRDLIARGLEPGLALGRTLKAIEAAWLSAGCPEDEETIEEIVEEVLG</sequence>
<evidence type="ECO:0000256" key="3">
    <source>
        <dbReference type="ARBA" id="ARBA00022694"/>
    </source>
</evidence>
<feature type="domain" description="CCA-adding enzyme C-terminal" evidence="12">
    <location>
        <begin position="314"/>
        <end position="401"/>
    </location>
</feature>
<evidence type="ECO:0000256" key="6">
    <source>
        <dbReference type="ARBA" id="ARBA00022741"/>
    </source>
</evidence>
<comment type="caution">
    <text evidence="13">The sequence shown here is derived from an EMBL/GenBank/DDBJ whole genome shotgun (WGS) entry which is preliminary data.</text>
</comment>
<dbReference type="GO" id="GO:0008033">
    <property type="term" value="P:tRNA processing"/>
    <property type="evidence" value="ECO:0007669"/>
    <property type="project" value="UniProtKB-KW"/>
</dbReference>
<keyword evidence="7" id="KW-0460">Magnesium</keyword>
<feature type="domain" description="tRNA nucleotidyltransferase/poly(A) polymerase RNA and SrmB- binding" evidence="11">
    <location>
        <begin position="192"/>
        <end position="245"/>
    </location>
</feature>
<dbReference type="Pfam" id="PF01743">
    <property type="entry name" value="PolyA_pol"/>
    <property type="match status" value="1"/>
</dbReference>
<dbReference type="GO" id="GO:0046872">
    <property type="term" value="F:metal ion binding"/>
    <property type="evidence" value="ECO:0007669"/>
    <property type="project" value="UniProtKB-KW"/>
</dbReference>
<organism evidence="13 14">
    <name type="scientific">Parvularcula dongshanensis</name>
    <dbReference type="NCBI Taxonomy" id="1173995"/>
    <lineage>
        <taxon>Bacteria</taxon>
        <taxon>Pseudomonadati</taxon>
        <taxon>Pseudomonadota</taxon>
        <taxon>Alphaproteobacteria</taxon>
        <taxon>Parvularculales</taxon>
        <taxon>Parvularculaceae</taxon>
        <taxon>Parvularcula</taxon>
    </lineage>
</organism>
<evidence type="ECO:0000256" key="2">
    <source>
        <dbReference type="ARBA" id="ARBA00022679"/>
    </source>
</evidence>
<dbReference type="Proteomes" id="UP000563524">
    <property type="component" value="Unassembled WGS sequence"/>
</dbReference>
<dbReference type="AlphaFoldDB" id="A0A840I0Y0"/>
<evidence type="ECO:0000259" key="12">
    <source>
        <dbReference type="Pfam" id="PF13735"/>
    </source>
</evidence>
<dbReference type="EC" id="2.7.7.19" evidence="13"/>
<evidence type="ECO:0000256" key="8">
    <source>
        <dbReference type="ARBA" id="ARBA00022884"/>
    </source>
</evidence>
<dbReference type="InterPro" id="IPR032828">
    <property type="entry name" value="PolyA_RNA-bd"/>
</dbReference>
<comment type="cofactor">
    <cofactor evidence="1">
        <name>Mg(2+)</name>
        <dbReference type="ChEBI" id="CHEBI:18420"/>
    </cofactor>
</comment>
<keyword evidence="5" id="KW-0479">Metal-binding</keyword>
<keyword evidence="2 9" id="KW-0808">Transferase</keyword>
<dbReference type="SUPFAM" id="SSF81891">
    <property type="entry name" value="Poly A polymerase C-terminal region-like"/>
    <property type="match status" value="1"/>
</dbReference>
<dbReference type="CDD" id="cd05398">
    <property type="entry name" value="NT_ClassII-CCAase"/>
    <property type="match status" value="1"/>
</dbReference>
<dbReference type="InterPro" id="IPR050264">
    <property type="entry name" value="Bact_CCA-adding_enz_type3_sf"/>
</dbReference>
<dbReference type="Gene3D" id="1.10.3090.10">
    <property type="entry name" value="cca-adding enzyme, domain 2"/>
    <property type="match status" value="1"/>
</dbReference>
<dbReference type="EMBL" id="JACHOB010000001">
    <property type="protein sequence ID" value="MBB4657862.1"/>
    <property type="molecule type" value="Genomic_DNA"/>
</dbReference>
<evidence type="ECO:0000256" key="9">
    <source>
        <dbReference type="RuleBase" id="RU003953"/>
    </source>
</evidence>
<dbReference type="GO" id="GO:1990817">
    <property type="term" value="F:poly(A) RNA polymerase activity"/>
    <property type="evidence" value="ECO:0007669"/>
    <property type="project" value="UniProtKB-EC"/>
</dbReference>
<evidence type="ECO:0000256" key="5">
    <source>
        <dbReference type="ARBA" id="ARBA00022723"/>
    </source>
</evidence>
<keyword evidence="3" id="KW-0819">tRNA processing</keyword>
<dbReference type="PANTHER" id="PTHR46173:SF1">
    <property type="entry name" value="CCA TRNA NUCLEOTIDYLTRANSFERASE 1, MITOCHONDRIAL"/>
    <property type="match status" value="1"/>
</dbReference>
<evidence type="ECO:0000313" key="13">
    <source>
        <dbReference type="EMBL" id="MBB4657862.1"/>
    </source>
</evidence>
<evidence type="ECO:0000259" key="11">
    <source>
        <dbReference type="Pfam" id="PF12627"/>
    </source>
</evidence>
<evidence type="ECO:0000256" key="7">
    <source>
        <dbReference type="ARBA" id="ARBA00022842"/>
    </source>
</evidence>
<accession>A0A840I0Y0</accession>
<comment type="similarity">
    <text evidence="9">Belongs to the tRNA nucleotidyltransferase/poly(A) polymerase family.</text>
</comment>
<dbReference type="InterPro" id="IPR002646">
    <property type="entry name" value="PolA_pol_head_dom"/>
</dbReference>
<dbReference type="Gene3D" id="3.30.460.10">
    <property type="entry name" value="Beta Polymerase, domain 2"/>
    <property type="match status" value="1"/>
</dbReference>
<reference evidence="13 14" key="1">
    <citation type="submission" date="2020-08" db="EMBL/GenBank/DDBJ databases">
        <title>Genomic Encyclopedia of Type Strains, Phase IV (KMG-IV): sequencing the most valuable type-strain genomes for metagenomic binning, comparative biology and taxonomic classification.</title>
        <authorList>
            <person name="Goeker M."/>
        </authorList>
    </citation>
    <scope>NUCLEOTIDE SEQUENCE [LARGE SCALE GENOMIC DNA]</scope>
    <source>
        <strain evidence="13 14">DSM 102850</strain>
    </source>
</reference>
<proteinExistence type="inferred from homology"/>
<name>A0A840I0Y0_9PROT</name>
<evidence type="ECO:0000256" key="4">
    <source>
        <dbReference type="ARBA" id="ARBA00022695"/>
    </source>
</evidence>
<dbReference type="GO" id="GO:0000166">
    <property type="term" value="F:nucleotide binding"/>
    <property type="evidence" value="ECO:0007669"/>
    <property type="project" value="UniProtKB-KW"/>
</dbReference>
<dbReference type="PANTHER" id="PTHR46173">
    <property type="entry name" value="CCA TRNA NUCLEOTIDYLTRANSFERASE 1, MITOCHONDRIAL"/>
    <property type="match status" value="1"/>
</dbReference>
<keyword evidence="6" id="KW-0547">Nucleotide-binding</keyword>
<keyword evidence="8 9" id="KW-0694">RNA-binding</keyword>
<evidence type="ECO:0000313" key="14">
    <source>
        <dbReference type="Proteomes" id="UP000563524"/>
    </source>
</evidence>
<dbReference type="InterPro" id="IPR032810">
    <property type="entry name" value="CCA-adding_enz_C"/>
</dbReference>
<dbReference type="SUPFAM" id="SSF81301">
    <property type="entry name" value="Nucleotidyltransferase"/>
    <property type="match status" value="1"/>
</dbReference>
<evidence type="ECO:0000259" key="10">
    <source>
        <dbReference type="Pfam" id="PF01743"/>
    </source>
</evidence>
<dbReference type="InterPro" id="IPR043519">
    <property type="entry name" value="NT_sf"/>
</dbReference>
<evidence type="ECO:0000256" key="1">
    <source>
        <dbReference type="ARBA" id="ARBA00001946"/>
    </source>
</evidence>
<dbReference type="GO" id="GO:0000049">
    <property type="term" value="F:tRNA binding"/>
    <property type="evidence" value="ECO:0007669"/>
    <property type="project" value="TreeGrafter"/>
</dbReference>
<protein>
    <submittedName>
        <fullName evidence="13">Poly(A) polymerase</fullName>
        <ecNumber evidence="13">2.7.7.19</ecNumber>
    </submittedName>
</protein>
<keyword evidence="4 13" id="KW-0548">Nucleotidyltransferase</keyword>
<keyword evidence="14" id="KW-1185">Reference proteome</keyword>
<dbReference type="RefSeq" id="WP_183815284.1">
    <property type="nucleotide sequence ID" value="NZ_JACHOB010000001.1"/>
</dbReference>
<feature type="domain" description="Poly A polymerase head" evidence="10">
    <location>
        <begin position="31"/>
        <end position="161"/>
    </location>
</feature>